<evidence type="ECO:0000259" key="1">
    <source>
        <dbReference type="Pfam" id="PF19313"/>
    </source>
</evidence>
<dbReference type="Gene3D" id="2.60.40.1190">
    <property type="match status" value="1"/>
</dbReference>
<reference evidence="2" key="1">
    <citation type="journal article" date="2014" name="Int. J. Syst. Evol. Microbiol.">
        <title>Complete genome sequence of Corynebacterium casei LMG S-19264T (=DSM 44701T), isolated from a smear-ripened cheese.</title>
        <authorList>
            <consortium name="US DOE Joint Genome Institute (JGI-PGF)"/>
            <person name="Walter F."/>
            <person name="Albersmeier A."/>
            <person name="Kalinowski J."/>
            <person name="Ruckert C."/>
        </authorList>
    </citation>
    <scope>NUCLEOTIDE SEQUENCE</scope>
    <source>
        <strain evidence="2">CGMCC 1.15425</strain>
    </source>
</reference>
<reference evidence="2" key="2">
    <citation type="submission" date="2020-09" db="EMBL/GenBank/DDBJ databases">
        <authorList>
            <person name="Sun Q."/>
            <person name="Zhou Y."/>
        </authorList>
    </citation>
    <scope>NUCLEOTIDE SEQUENCE</scope>
    <source>
        <strain evidence="2">CGMCC 1.15425</strain>
    </source>
</reference>
<organism evidence="2 3">
    <name type="scientific">Pseudohongiella nitratireducens</name>
    <dbReference type="NCBI Taxonomy" id="1768907"/>
    <lineage>
        <taxon>Bacteria</taxon>
        <taxon>Pseudomonadati</taxon>
        <taxon>Pseudomonadota</taxon>
        <taxon>Gammaproteobacteria</taxon>
        <taxon>Pseudomonadales</taxon>
        <taxon>Pseudohongiellaceae</taxon>
        <taxon>Pseudohongiella</taxon>
    </lineage>
</organism>
<dbReference type="Proteomes" id="UP000627715">
    <property type="component" value="Unassembled WGS sequence"/>
</dbReference>
<proteinExistence type="predicted"/>
<evidence type="ECO:0000313" key="3">
    <source>
        <dbReference type="Proteomes" id="UP000627715"/>
    </source>
</evidence>
<protein>
    <recommendedName>
        <fullName evidence="1">DUF5916 domain-containing protein</fullName>
    </recommendedName>
</protein>
<dbReference type="AlphaFoldDB" id="A0A917GIX6"/>
<comment type="caution">
    <text evidence="2">The sequence shown here is derived from an EMBL/GenBank/DDBJ whole genome shotgun (WGS) entry which is preliminary data.</text>
</comment>
<evidence type="ECO:0000313" key="2">
    <source>
        <dbReference type="EMBL" id="GGG47955.1"/>
    </source>
</evidence>
<accession>A0A917GIX6</accession>
<dbReference type="InterPro" id="IPR045670">
    <property type="entry name" value="DUF5916"/>
</dbReference>
<feature type="domain" description="DUF5916" evidence="1">
    <location>
        <begin position="225"/>
        <end position="643"/>
    </location>
</feature>
<keyword evidence="3" id="KW-1185">Reference proteome</keyword>
<name>A0A917GIX6_9GAMM</name>
<dbReference type="Pfam" id="PF19313">
    <property type="entry name" value="DUF5916"/>
    <property type="match status" value="1"/>
</dbReference>
<dbReference type="EMBL" id="BMIY01000001">
    <property type="protein sequence ID" value="GGG47955.1"/>
    <property type="molecule type" value="Genomic_DNA"/>
</dbReference>
<gene>
    <name evidence="2" type="ORF">GCM10011403_01230</name>
</gene>
<dbReference type="SUPFAM" id="SSF49344">
    <property type="entry name" value="CBD9-like"/>
    <property type="match status" value="1"/>
</dbReference>
<sequence>MSVLSTAQESPIQTATQMARFEESNLQFELDGNLSESVWQQITPYDGMRVITPDTLAESEYTTETRIFYTERGIYVGVMNHQPTDSLVARMTPRDTRLERDGFVVGIDASGDGRYGYFMRVNLGDSKTDGTILAEKQLNMQWDGPWDARTAVVDGGWSAEFFMPWSMMALPQAAADNRPIGVYTERQVGHLNETWSSPPLPSTANEYISSFRRFNLQDIEPRRQITYYPYVSATHDAVRDDTEMRVGAEIFWRPSTNTQLSASLNPDFGNVESDDVVVNLTAYEVFFPEKRAFFLEGQDVFSTSPRNVSARGPGGPTTMLNTRRIGSSAVFDVPDGISTLATDLSAPSDLLGAAKLTGQNGNLRYGTLVAMEDDMEIRGIDANGESVALQATGRDFLVGRLLYEDASSAGRRSIGWMGTDVSHPDVDASVNGIDVHYFSPNAQWIFDGQVMQSDVNGVTGNGAIADLIYLPQRGRMHRVAAGYHDDKLDLNTLGFLTRNDLMHLDYNYVRDESNVPGLRTRNTSIFWFNQWNSNDDFVRQGVFGTREYTFLNNHTYMASLRYYHRRVDDRLGRGSGDFHVPGRWQFVTEWESNPSQELVYRLKLDADSEVLGEAWTKSLAGVSYRPVDNFSFNADIEYTDREGLMVYRGMAITPNTKLRNGRPS</sequence>